<reference evidence="3 4" key="1">
    <citation type="submission" date="2018-08" db="EMBL/GenBank/DDBJ databases">
        <title>Meiothermus terrae DSM 26712 genome sequencing project.</title>
        <authorList>
            <person name="Da Costa M.S."/>
            <person name="Albuquerque L."/>
            <person name="Raposo P."/>
            <person name="Froufe H.J.C."/>
            <person name="Barroso C.S."/>
            <person name="Egas C."/>
        </authorList>
    </citation>
    <scope>NUCLEOTIDE SEQUENCE [LARGE SCALE GENOMIC DNA]</scope>
    <source>
        <strain evidence="3 4">DSM 26712</strain>
    </source>
</reference>
<dbReference type="Gene3D" id="6.10.280.110">
    <property type="match status" value="1"/>
</dbReference>
<evidence type="ECO:0000256" key="1">
    <source>
        <dbReference type="SAM" id="Phobius"/>
    </source>
</evidence>
<organism evidence="3 4">
    <name type="scientific">Calidithermus terrae</name>
    <dbReference type="NCBI Taxonomy" id="1408545"/>
    <lineage>
        <taxon>Bacteria</taxon>
        <taxon>Thermotogati</taxon>
        <taxon>Deinococcota</taxon>
        <taxon>Deinococci</taxon>
        <taxon>Thermales</taxon>
        <taxon>Thermaceae</taxon>
        <taxon>Calidithermus</taxon>
    </lineage>
</organism>
<dbReference type="EMBL" id="QXDL01000050">
    <property type="protein sequence ID" value="RIH86083.1"/>
    <property type="molecule type" value="Genomic_DNA"/>
</dbReference>
<gene>
    <name evidence="3" type="ORF">Mterra_01538</name>
</gene>
<feature type="domain" description="Cytochrome oxidase Caa3-type subunit IV" evidence="2">
    <location>
        <begin position="5"/>
        <end position="67"/>
    </location>
</feature>
<evidence type="ECO:0000313" key="4">
    <source>
        <dbReference type="Proteomes" id="UP000265715"/>
    </source>
</evidence>
<keyword evidence="1" id="KW-0812">Transmembrane</keyword>
<dbReference type="InterPro" id="IPR038405">
    <property type="entry name" value="Caa3-IV_sf"/>
</dbReference>
<dbReference type="InterPro" id="IPR033793">
    <property type="entry name" value="Caa3-IV"/>
</dbReference>
<keyword evidence="1" id="KW-0472">Membrane</keyword>
<feature type="transmembrane region" description="Helical" evidence="1">
    <location>
        <begin position="5"/>
        <end position="25"/>
    </location>
</feature>
<dbReference type="OrthoDB" id="27042at2"/>
<dbReference type="Proteomes" id="UP000265715">
    <property type="component" value="Unassembled WGS sequence"/>
</dbReference>
<protein>
    <recommendedName>
        <fullName evidence="2">Cytochrome oxidase Caa3-type subunit IV domain-containing protein</fullName>
    </recommendedName>
</protein>
<comment type="caution">
    <text evidence="3">The sequence shown here is derived from an EMBL/GenBank/DDBJ whole genome shotgun (WGS) entry which is preliminary data.</text>
</comment>
<sequence>MLGAVFTLIFVIGSILVTSLIYLALNPKSVNVEGEGADLRYIGYALVLIILSAATIGAMLLLGKAHNAIG</sequence>
<evidence type="ECO:0000313" key="3">
    <source>
        <dbReference type="EMBL" id="RIH86083.1"/>
    </source>
</evidence>
<keyword evidence="4" id="KW-1185">Reference proteome</keyword>
<proteinExistence type="predicted"/>
<accession>A0A399ER92</accession>
<name>A0A399ER92_9DEIN</name>
<feature type="transmembrane region" description="Helical" evidence="1">
    <location>
        <begin position="41"/>
        <end position="62"/>
    </location>
</feature>
<dbReference type="RefSeq" id="WP_027894097.1">
    <property type="nucleotide sequence ID" value="NZ_QXDL01000050.1"/>
</dbReference>
<dbReference type="AlphaFoldDB" id="A0A399ER92"/>
<dbReference type="CDD" id="cd12222">
    <property type="entry name" value="Caa3-IV"/>
    <property type="match status" value="1"/>
</dbReference>
<evidence type="ECO:0000259" key="2">
    <source>
        <dbReference type="Pfam" id="PF20814"/>
    </source>
</evidence>
<dbReference type="Pfam" id="PF20814">
    <property type="entry name" value="CAA3_Cox_suIV"/>
    <property type="match status" value="1"/>
</dbReference>
<keyword evidence="1" id="KW-1133">Transmembrane helix</keyword>